<feature type="compositionally biased region" description="Basic and acidic residues" evidence="1">
    <location>
        <begin position="247"/>
        <end position="260"/>
    </location>
</feature>
<accession>A0A1Y2M0I1</accession>
<dbReference type="Proteomes" id="UP000193240">
    <property type="component" value="Unassembled WGS sequence"/>
</dbReference>
<feature type="compositionally biased region" description="Basic and acidic residues" evidence="1">
    <location>
        <begin position="225"/>
        <end position="239"/>
    </location>
</feature>
<feature type="region of interest" description="Disordered" evidence="1">
    <location>
        <begin position="225"/>
        <end position="260"/>
    </location>
</feature>
<evidence type="ECO:0000256" key="1">
    <source>
        <dbReference type="SAM" id="MobiDB-lite"/>
    </source>
</evidence>
<dbReference type="AlphaFoldDB" id="A0A1Y2M0I1"/>
<protein>
    <submittedName>
        <fullName evidence="2">Uncharacterized protein</fullName>
    </submittedName>
</protein>
<sequence length="496" mass="52071">MIRLVIDVHIGALHIRQALELDLQLLRDVVGGAQAGVGVHDDVDLDDEAGARVVGAHRVDLADGGGVGHGDVGDVLQHGRVGGDADQQLELGVGGAAPQEDDEDGEQHGAHGVDPPLELCAADAGENAEAVDEEVVAVVLPQDAHLAVLVAQRPAVQEEAELCGEGDGHGQHRGEVEVVGLGARVLGHAADRLDDDDHGHGDHQRAEGQVARRLDARLARGELARVHPRDGARAHDQREVGQGVEQRVGHGGEQRQRARTDGGVQLQHREQHVGHEGAHDGDLVLELVRIAFLLGRAPVVVHGLEQPFDVLVLRLVELLELLRIARLLVQADRPAAVTLAAAVGPDLRELRLGLDGGREVVRVIVRRVPWQRLRLDVAGAIGAVQDMAGAGDGVVAVVGRRGFDGGAGAGAGAVEFVSGALGGAGVCSRGGGVRVGGRRAFCSLGMYVEGVWFHRYGVVEIRFGHSGGRLGGSNRLDGQADPKRSEDFRNRGAAVR</sequence>
<evidence type="ECO:0000313" key="3">
    <source>
        <dbReference type="Proteomes" id="UP000193240"/>
    </source>
</evidence>
<organism evidence="2 3">
    <name type="scientific">Epicoccum nigrum</name>
    <name type="common">Soil fungus</name>
    <name type="synonym">Epicoccum purpurascens</name>
    <dbReference type="NCBI Taxonomy" id="105696"/>
    <lineage>
        <taxon>Eukaryota</taxon>
        <taxon>Fungi</taxon>
        <taxon>Dikarya</taxon>
        <taxon>Ascomycota</taxon>
        <taxon>Pezizomycotina</taxon>
        <taxon>Dothideomycetes</taxon>
        <taxon>Pleosporomycetidae</taxon>
        <taxon>Pleosporales</taxon>
        <taxon>Pleosporineae</taxon>
        <taxon>Didymellaceae</taxon>
        <taxon>Epicoccum</taxon>
    </lineage>
</organism>
<gene>
    <name evidence="2" type="ORF">B5807_06873</name>
</gene>
<evidence type="ECO:0000313" key="2">
    <source>
        <dbReference type="EMBL" id="OSS48738.1"/>
    </source>
</evidence>
<feature type="region of interest" description="Disordered" evidence="1">
    <location>
        <begin position="95"/>
        <end position="115"/>
    </location>
</feature>
<dbReference type="InParanoid" id="A0A1Y2M0I1"/>
<feature type="compositionally biased region" description="Basic and acidic residues" evidence="1">
    <location>
        <begin position="478"/>
        <end position="490"/>
    </location>
</feature>
<keyword evidence="3" id="KW-1185">Reference proteome</keyword>
<name>A0A1Y2M0I1_EPING</name>
<feature type="region of interest" description="Disordered" evidence="1">
    <location>
        <begin position="472"/>
        <end position="496"/>
    </location>
</feature>
<reference evidence="2 3" key="1">
    <citation type="journal article" date="2017" name="Genome Announc.">
        <title>Genome sequence of the saprophytic ascomycete Epicoccum nigrum ICMP 19927 strain isolated from New Zealand.</title>
        <authorList>
            <person name="Fokin M."/>
            <person name="Fleetwood D."/>
            <person name="Weir B.S."/>
            <person name="Villas-Boas S.G."/>
        </authorList>
    </citation>
    <scope>NUCLEOTIDE SEQUENCE [LARGE SCALE GENOMIC DNA]</scope>
    <source>
        <strain evidence="2 3">ICMP 19927</strain>
    </source>
</reference>
<proteinExistence type="predicted"/>
<dbReference type="EMBL" id="KZ107845">
    <property type="protein sequence ID" value="OSS48738.1"/>
    <property type="molecule type" value="Genomic_DNA"/>
</dbReference>